<comment type="caution">
    <text evidence="5">The sequence shown here is derived from an EMBL/GenBank/DDBJ whole genome shotgun (WGS) entry which is preliminary data.</text>
</comment>
<reference evidence="5 6" key="1">
    <citation type="submission" date="2017-08" db="EMBL/GenBank/DDBJ databases">
        <title>Infants hospitalized years apart are colonized by the same room-sourced microbial strains.</title>
        <authorList>
            <person name="Brooks B."/>
            <person name="Olm M.R."/>
            <person name="Firek B.A."/>
            <person name="Baker R."/>
            <person name="Thomas B.C."/>
            <person name="Morowitz M.J."/>
            <person name="Banfield J.F."/>
        </authorList>
    </citation>
    <scope>NUCLEOTIDE SEQUENCE [LARGE SCALE GENOMIC DNA]</scope>
    <source>
        <strain evidence="5">S2_018_000_R2_101</strain>
    </source>
</reference>
<name>A0A2W5A9B3_9SPHN</name>
<dbReference type="InterPro" id="IPR017850">
    <property type="entry name" value="Alkaline_phosphatase_core_sf"/>
</dbReference>
<dbReference type="InterPro" id="IPR008475">
    <property type="entry name" value="PLipase_C_C"/>
</dbReference>
<dbReference type="PANTHER" id="PTHR31956">
    <property type="entry name" value="NON-SPECIFIC PHOSPHOLIPASE C4-RELATED"/>
    <property type="match status" value="1"/>
</dbReference>
<evidence type="ECO:0000256" key="2">
    <source>
        <dbReference type="ARBA" id="ARBA00012018"/>
    </source>
</evidence>
<dbReference type="Gene3D" id="3.40.720.10">
    <property type="entry name" value="Alkaline Phosphatase, subunit A"/>
    <property type="match status" value="1"/>
</dbReference>
<evidence type="ECO:0000259" key="4">
    <source>
        <dbReference type="Pfam" id="PF05506"/>
    </source>
</evidence>
<evidence type="ECO:0000313" key="6">
    <source>
        <dbReference type="Proteomes" id="UP000249066"/>
    </source>
</evidence>
<dbReference type="EC" id="3.1.4.3" evidence="2"/>
<sequence length="710" mass="77388">MSKLHGDRRSFIRAMIAAGGAASGLMPSIARALDIPAHRRTGTIADVEHVVILTQENRSFDHYFGTLSGVRGFGDRFVLPARAQDGAASRTIFVQPDETPGTGRVVTPFHLDTARDFRLIRVAGTPHTLPDAQAAWDEGRMSAWPQAKHNHAMGYFTRADIPFQFALAEAFTICDAYHCSFHGGTNPNRLFIWTATNDPSGRANGPAIDNSYDNFVDPFGHGGYRWGTYPERLQSAGVSFQIYQDMADNFEDNPLPGFQAYRAARSASGGRLRDLADRTIATRDLDLLRADVEQGRLPQVSWIVAPARFSEHPVPSSPLQGAEYTARVLDALTANPDIWSKTVLLLNFDENDGLFDHAPPPAAPARDPRDPSILLGSSTVPVDDEYHVHAQDDRDRPYLHRPYGLGPRVPLYVISPWSRGGYVSSEVFDHTSVIRFLETRFGVAEPNISPWRRAVCGDLTSCFDFAHRDDDAFVGALPTTQPMAARAATLPQFRPDIPFGAAPPVQERGLRPRRATPYDLEAELARDAQGGLALRLSNRGRDRAAVFHVYDVGDLAATPRRHTIGAGHSVDAPLPARDDGRFDIFLLGPNGFHRRLTGKGGAVSARLDARRGPAAARLRIARLGGKASQVVVRDSAYGAPERQARLSSGGRTEIMLDLTTSHGWYDLIVDHGDGEVRLAGHVETGAASYSDPAAFGPAPLLFDAPDGRAA</sequence>
<dbReference type="Proteomes" id="UP000249066">
    <property type="component" value="Unassembled WGS sequence"/>
</dbReference>
<evidence type="ECO:0000256" key="3">
    <source>
        <dbReference type="ARBA" id="ARBA00022801"/>
    </source>
</evidence>
<proteinExistence type="inferred from homology"/>
<gene>
    <name evidence="5" type="ORF">DI623_08655</name>
</gene>
<dbReference type="PROSITE" id="PS51318">
    <property type="entry name" value="TAT"/>
    <property type="match status" value="1"/>
</dbReference>
<dbReference type="InterPro" id="IPR006311">
    <property type="entry name" value="TAT_signal"/>
</dbReference>
<dbReference type="PANTHER" id="PTHR31956:SF36">
    <property type="entry name" value="NON-HEMOLYTIC PHOSPHOLIPASE C"/>
    <property type="match status" value="1"/>
</dbReference>
<dbReference type="GO" id="GO:0016042">
    <property type="term" value="P:lipid catabolic process"/>
    <property type="evidence" value="ECO:0007669"/>
    <property type="project" value="InterPro"/>
</dbReference>
<protein>
    <recommendedName>
        <fullName evidence="2">phospholipase C</fullName>
        <ecNumber evidence="2">3.1.4.3</ecNumber>
    </recommendedName>
</protein>
<dbReference type="EMBL" id="QFNN01000042">
    <property type="protein sequence ID" value="PZO89916.1"/>
    <property type="molecule type" value="Genomic_DNA"/>
</dbReference>
<keyword evidence="3" id="KW-0378">Hydrolase</keyword>
<comment type="similarity">
    <text evidence="1">Belongs to the bacterial phospholipase C family.</text>
</comment>
<evidence type="ECO:0000256" key="1">
    <source>
        <dbReference type="ARBA" id="ARBA00009717"/>
    </source>
</evidence>
<accession>A0A2W5A9B3</accession>
<feature type="domain" description="Bacterial phospholipase C C-terminal" evidence="4">
    <location>
        <begin position="512"/>
        <end position="599"/>
    </location>
</feature>
<dbReference type="NCBIfam" id="TIGR03396">
    <property type="entry name" value="PC_PLC"/>
    <property type="match status" value="1"/>
</dbReference>
<dbReference type="InterPro" id="IPR017767">
    <property type="entry name" value="PC-PLC"/>
</dbReference>
<dbReference type="CDD" id="cd16014">
    <property type="entry name" value="PLC"/>
    <property type="match status" value="1"/>
</dbReference>
<dbReference type="InterPro" id="IPR007312">
    <property type="entry name" value="Phosphoesterase"/>
</dbReference>
<dbReference type="Pfam" id="PF05506">
    <property type="entry name" value="PLipase_C_C"/>
    <property type="match status" value="1"/>
</dbReference>
<organism evidence="5 6">
    <name type="scientific">Sphingomonas sanxanigenens</name>
    <dbReference type="NCBI Taxonomy" id="397260"/>
    <lineage>
        <taxon>Bacteria</taxon>
        <taxon>Pseudomonadati</taxon>
        <taxon>Pseudomonadota</taxon>
        <taxon>Alphaproteobacteria</taxon>
        <taxon>Sphingomonadales</taxon>
        <taxon>Sphingomonadaceae</taxon>
        <taxon>Sphingomonas</taxon>
    </lineage>
</organism>
<dbReference type="GO" id="GO:0034480">
    <property type="term" value="F:phosphatidylcholine phospholipase C activity"/>
    <property type="evidence" value="ECO:0007669"/>
    <property type="project" value="UniProtKB-EC"/>
</dbReference>
<dbReference type="Pfam" id="PF04185">
    <property type="entry name" value="Phosphoesterase"/>
    <property type="match status" value="1"/>
</dbReference>
<dbReference type="AlphaFoldDB" id="A0A2W5A9B3"/>
<evidence type="ECO:0000313" key="5">
    <source>
        <dbReference type="EMBL" id="PZO89916.1"/>
    </source>
</evidence>